<feature type="compositionally biased region" description="Low complexity" evidence="1">
    <location>
        <begin position="348"/>
        <end position="365"/>
    </location>
</feature>
<dbReference type="InterPro" id="IPR044824">
    <property type="entry name" value="MAIN-like"/>
</dbReference>
<dbReference type="AlphaFoldDB" id="A0A8J6CR27"/>
<dbReference type="OrthoDB" id="960611at2759"/>
<dbReference type="Proteomes" id="UP000701853">
    <property type="component" value="Chromosome 10"/>
</dbReference>
<keyword evidence="4" id="KW-1185">Reference proteome</keyword>
<dbReference type="Pfam" id="PF10536">
    <property type="entry name" value="PMD"/>
    <property type="match status" value="2"/>
</dbReference>
<evidence type="ECO:0000313" key="4">
    <source>
        <dbReference type="Proteomes" id="UP000701853"/>
    </source>
</evidence>
<dbReference type="PANTHER" id="PTHR46033:SF8">
    <property type="entry name" value="PROTEIN MAINTENANCE OF MERISTEMS-LIKE"/>
    <property type="match status" value="1"/>
</dbReference>
<evidence type="ECO:0000256" key="1">
    <source>
        <dbReference type="SAM" id="MobiDB-lite"/>
    </source>
</evidence>
<proteinExistence type="predicted"/>
<evidence type="ECO:0000259" key="2">
    <source>
        <dbReference type="Pfam" id="PF10536"/>
    </source>
</evidence>
<feature type="compositionally biased region" description="Low complexity" evidence="1">
    <location>
        <begin position="373"/>
        <end position="387"/>
    </location>
</feature>
<dbReference type="InterPro" id="IPR019557">
    <property type="entry name" value="AminoTfrase-like_pln_mobile"/>
</dbReference>
<feature type="compositionally biased region" description="Basic and acidic residues" evidence="1">
    <location>
        <begin position="308"/>
        <end position="331"/>
    </location>
</feature>
<protein>
    <recommendedName>
        <fullName evidence="2">Aminotransferase-like plant mobile domain-containing protein</fullName>
    </recommendedName>
</protein>
<organism evidence="3 4">
    <name type="scientific">Gossypium anomalum</name>
    <dbReference type="NCBI Taxonomy" id="47600"/>
    <lineage>
        <taxon>Eukaryota</taxon>
        <taxon>Viridiplantae</taxon>
        <taxon>Streptophyta</taxon>
        <taxon>Embryophyta</taxon>
        <taxon>Tracheophyta</taxon>
        <taxon>Spermatophyta</taxon>
        <taxon>Magnoliopsida</taxon>
        <taxon>eudicotyledons</taxon>
        <taxon>Gunneridae</taxon>
        <taxon>Pentapetalae</taxon>
        <taxon>rosids</taxon>
        <taxon>malvids</taxon>
        <taxon>Malvales</taxon>
        <taxon>Malvaceae</taxon>
        <taxon>Malvoideae</taxon>
        <taxon>Gossypium</taxon>
    </lineage>
</organism>
<sequence>MAGELIRFDDKHISVEQMQMSVDRILQCYIRNMTGPSSPLIEDYLREAGFWHVAMIGRGCKLDPKLISALIERWRPETHTFHLPCGECTITLEDVHLQLRLPVDGDAVTGSVHSADWGAAAGEFSWGSAVLATLYREMCGATRPNKAKIEGCLSLLQSWARFCFPFLRPRVDHPYTFPLITRWNHLASYARLHTCLEDIRLLLEQRSEAQFQWTPYEDSTIRAVIPDEYLQNPNAWHVKVLDDHYKIDLRQLHTDWPRFWSHYIQMWEDRYDYIPTREPIIVPELACVPEYMPWFRIHGKPYLLSEEERQRQLRAQRERRGPLNPRRRDDDAGPSTAPTQSPGPATRPTQSPGPTVQPSTPTTQPLQMMLGTYPSPYMFPFSSPMAG</sequence>
<name>A0A8J6CR27_9ROSI</name>
<feature type="domain" description="Aminotransferase-like plant mobile" evidence="2">
    <location>
        <begin position="50"/>
        <end position="114"/>
    </location>
</feature>
<gene>
    <name evidence="3" type="ORF">CXB51_026217</name>
</gene>
<evidence type="ECO:0000313" key="3">
    <source>
        <dbReference type="EMBL" id="KAG8481464.1"/>
    </source>
</evidence>
<dbReference type="GO" id="GO:0010073">
    <property type="term" value="P:meristem maintenance"/>
    <property type="evidence" value="ECO:0007669"/>
    <property type="project" value="InterPro"/>
</dbReference>
<feature type="domain" description="Aminotransferase-like plant mobile" evidence="2">
    <location>
        <begin position="120"/>
        <end position="232"/>
    </location>
</feature>
<dbReference type="EMBL" id="JAHUZN010000010">
    <property type="protein sequence ID" value="KAG8481464.1"/>
    <property type="molecule type" value="Genomic_DNA"/>
</dbReference>
<dbReference type="PANTHER" id="PTHR46033">
    <property type="entry name" value="PROTEIN MAIN-LIKE 2"/>
    <property type="match status" value="1"/>
</dbReference>
<accession>A0A8J6CR27</accession>
<feature type="region of interest" description="Disordered" evidence="1">
    <location>
        <begin position="308"/>
        <end position="387"/>
    </location>
</feature>
<reference evidence="3 4" key="1">
    <citation type="journal article" date="2021" name="bioRxiv">
        <title>The Gossypium anomalum genome as a resource for cotton improvement and evolutionary analysis of hybrid incompatibility.</title>
        <authorList>
            <person name="Grover C.E."/>
            <person name="Yuan D."/>
            <person name="Arick M.A."/>
            <person name="Miller E.R."/>
            <person name="Hu G."/>
            <person name="Peterson D.G."/>
            <person name="Wendel J.F."/>
            <person name="Udall J.A."/>
        </authorList>
    </citation>
    <scope>NUCLEOTIDE SEQUENCE [LARGE SCALE GENOMIC DNA]</scope>
    <source>
        <strain evidence="3">JFW-Udall</strain>
        <tissue evidence="3">Leaf</tissue>
    </source>
</reference>
<comment type="caution">
    <text evidence="3">The sequence shown here is derived from an EMBL/GenBank/DDBJ whole genome shotgun (WGS) entry which is preliminary data.</text>
</comment>